<organism evidence="1 2">
    <name type="scientific">Panagrolaimus sp. PS1159</name>
    <dbReference type="NCBI Taxonomy" id="55785"/>
    <lineage>
        <taxon>Eukaryota</taxon>
        <taxon>Metazoa</taxon>
        <taxon>Ecdysozoa</taxon>
        <taxon>Nematoda</taxon>
        <taxon>Chromadorea</taxon>
        <taxon>Rhabditida</taxon>
        <taxon>Tylenchina</taxon>
        <taxon>Panagrolaimomorpha</taxon>
        <taxon>Panagrolaimoidea</taxon>
        <taxon>Panagrolaimidae</taxon>
        <taxon>Panagrolaimus</taxon>
    </lineage>
</organism>
<dbReference type="Proteomes" id="UP000887580">
    <property type="component" value="Unplaced"/>
</dbReference>
<protein>
    <submittedName>
        <fullName evidence="2">Uncharacterized protein</fullName>
    </submittedName>
</protein>
<dbReference type="WBParaSite" id="PS1159_v2.g21812.t1">
    <property type="protein sequence ID" value="PS1159_v2.g21812.t1"/>
    <property type="gene ID" value="PS1159_v2.g21812"/>
</dbReference>
<name>A0AC35FX80_9BILA</name>
<reference evidence="2" key="1">
    <citation type="submission" date="2022-11" db="UniProtKB">
        <authorList>
            <consortium name="WormBaseParasite"/>
        </authorList>
    </citation>
    <scope>IDENTIFICATION</scope>
</reference>
<proteinExistence type="predicted"/>
<evidence type="ECO:0000313" key="2">
    <source>
        <dbReference type="WBParaSite" id="PS1159_v2.g21812.t1"/>
    </source>
</evidence>
<evidence type="ECO:0000313" key="1">
    <source>
        <dbReference type="Proteomes" id="UP000887580"/>
    </source>
</evidence>
<sequence>MTVVLIKLLDFDGNKKLKTENDLLSWKKSTAKDFPSNFVNINYEKENKLKQNSCASFNGSALSLHIEAYENLIEFNLFNETKESSKQNGLTKKQQKTKQIFVDLISVIRNPFEFPRQQNYEASDPEIAQFKASQRLRNPNQSNQRSFQRYSRPNFDEPSVGFIILSLKYLMNCLK</sequence>
<accession>A0AC35FX80</accession>